<proteinExistence type="predicted"/>
<dbReference type="EMBL" id="JAGFBR010000806">
    <property type="protein sequence ID" value="KAH0433810.1"/>
    <property type="molecule type" value="Genomic_DNA"/>
</dbReference>
<accession>A0AAV7FI99</accession>
<comment type="caution">
    <text evidence="2">The sequence shown here is derived from an EMBL/GenBank/DDBJ whole genome shotgun (WGS) entry which is preliminary data.</text>
</comment>
<name>A0AAV7FI99_DENCH</name>
<gene>
    <name evidence="2" type="ORF">IEQ34_026941</name>
</gene>
<reference evidence="2 3" key="1">
    <citation type="journal article" date="2021" name="Hortic Res">
        <title>Chromosome-scale assembly of the Dendrobium chrysotoxum genome enhances the understanding of orchid evolution.</title>
        <authorList>
            <person name="Zhang Y."/>
            <person name="Zhang G.Q."/>
            <person name="Zhang D."/>
            <person name="Liu X.D."/>
            <person name="Xu X.Y."/>
            <person name="Sun W.H."/>
            <person name="Yu X."/>
            <person name="Zhu X."/>
            <person name="Wang Z.W."/>
            <person name="Zhao X."/>
            <person name="Zhong W.Y."/>
            <person name="Chen H."/>
            <person name="Yin W.L."/>
            <person name="Huang T."/>
            <person name="Niu S.C."/>
            <person name="Liu Z.J."/>
        </authorList>
    </citation>
    <scope>NUCLEOTIDE SEQUENCE [LARGE SCALE GENOMIC DNA]</scope>
    <source>
        <strain evidence="2">Lindl</strain>
    </source>
</reference>
<dbReference type="AlphaFoldDB" id="A0AAV7FI99"/>
<protein>
    <submittedName>
        <fullName evidence="2">Uncharacterized protein</fullName>
    </submittedName>
</protein>
<organism evidence="2 3">
    <name type="scientific">Dendrobium chrysotoxum</name>
    <name type="common">Orchid</name>
    <dbReference type="NCBI Taxonomy" id="161865"/>
    <lineage>
        <taxon>Eukaryota</taxon>
        <taxon>Viridiplantae</taxon>
        <taxon>Streptophyta</taxon>
        <taxon>Embryophyta</taxon>
        <taxon>Tracheophyta</taxon>
        <taxon>Spermatophyta</taxon>
        <taxon>Magnoliopsida</taxon>
        <taxon>Liliopsida</taxon>
        <taxon>Asparagales</taxon>
        <taxon>Orchidaceae</taxon>
        <taxon>Epidendroideae</taxon>
        <taxon>Malaxideae</taxon>
        <taxon>Dendrobiinae</taxon>
        <taxon>Dendrobium</taxon>
    </lineage>
</organism>
<evidence type="ECO:0000313" key="3">
    <source>
        <dbReference type="Proteomes" id="UP000775213"/>
    </source>
</evidence>
<evidence type="ECO:0000313" key="2">
    <source>
        <dbReference type="EMBL" id="KAH0433810.1"/>
    </source>
</evidence>
<sequence length="65" mass="7139">MDHLESNVPNEQHSAAPVPSESKMQLAIVIAQVMGDAQSKSAGSKEEEGDKYLQTFHKLKPSLFK</sequence>
<feature type="region of interest" description="Disordered" evidence="1">
    <location>
        <begin position="1"/>
        <end position="21"/>
    </location>
</feature>
<keyword evidence="3" id="KW-1185">Reference proteome</keyword>
<dbReference type="Proteomes" id="UP000775213">
    <property type="component" value="Unassembled WGS sequence"/>
</dbReference>
<evidence type="ECO:0000256" key="1">
    <source>
        <dbReference type="SAM" id="MobiDB-lite"/>
    </source>
</evidence>